<evidence type="ECO:0000256" key="13">
    <source>
        <dbReference type="SAM" id="Coils"/>
    </source>
</evidence>
<evidence type="ECO:0000256" key="1">
    <source>
        <dbReference type="ARBA" id="ARBA00004123"/>
    </source>
</evidence>
<proteinExistence type="inferred from homology"/>
<dbReference type="FunFam" id="1.20.1060.20:FF:000003">
    <property type="entry name" value="Structural maintenance of chromosomes 4"/>
    <property type="match status" value="1"/>
</dbReference>
<evidence type="ECO:0000256" key="7">
    <source>
        <dbReference type="ARBA" id="ARBA00022840"/>
    </source>
</evidence>
<evidence type="ECO:0000256" key="9">
    <source>
        <dbReference type="ARBA" id="ARBA00023067"/>
    </source>
</evidence>
<reference evidence="16 17" key="1">
    <citation type="journal article" date="2019" name="Genome Biol. Evol.">
        <title>The Rhododendron genome and chromosomal organization provide insight into shared whole-genome duplications across the heath family (Ericaceae).</title>
        <authorList>
            <person name="Soza V.L."/>
            <person name="Lindsley D."/>
            <person name="Waalkes A."/>
            <person name="Ramage E."/>
            <person name="Patwardhan R.P."/>
            <person name="Burton J.N."/>
            <person name="Adey A."/>
            <person name="Kumar A."/>
            <person name="Qiu R."/>
            <person name="Shendure J."/>
            <person name="Hall B."/>
        </authorList>
    </citation>
    <scope>NUCLEOTIDE SEQUENCE [LARGE SCALE GENOMIC DNA]</scope>
    <source>
        <strain evidence="16">RSF 1966-606</strain>
    </source>
</reference>
<dbReference type="GO" id="GO:0007076">
    <property type="term" value="P:mitotic chromosome condensation"/>
    <property type="evidence" value="ECO:0007669"/>
    <property type="project" value="TreeGrafter"/>
</dbReference>
<keyword evidence="6" id="KW-0498">Mitosis</keyword>
<evidence type="ECO:0000256" key="8">
    <source>
        <dbReference type="ARBA" id="ARBA00023054"/>
    </source>
</evidence>
<evidence type="ECO:0000256" key="3">
    <source>
        <dbReference type="ARBA" id="ARBA00018693"/>
    </source>
</evidence>
<dbReference type="Pfam" id="PF06470">
    <property type="entry name" value="SMC_hinge"/>
    <property type="match status" value="1"/>
</dbReference>
<keyword evidence="9" id="KW-0226">DNA condensation</keyword>
<evidence type="ECO:0000313" key="17">
    <source>
        <dbReference type="Proteomes" id="UP000428333"/>
    </source>
</evidence>
<dbReference type="GO" id="GO:0005634">
    <property type="term" value="C:nucleus"/>
    <property type="evidence" value="ECO:0007669"/>
    <property type="project" value="UniProtKB-SubCell"/>
</dbReference>
<dbReference type="PANTHER" id="PTHR18937">
    <property type="entry name" value="STRUCTURAL MAINTENANCE OF CHROMOSOMES SMC FAMILY MEMBER"/>
    <property type="match status" value="1"/>
</dbReference>
<evidence type="ECO:0000256" key="14">
    <source>
        <dbReference type="SAM" id="MobiDB-lite"/>
    </source>
</evidence>
<dbReference type="EMBL" id="QEFC01003185">
    <property type="protein sequence ID" value="KAE9449289.1"/>
    <property type="molecule type" value="Genomic_DNA"/>
</dbReference>
<comment type="caution">
    <text evidence="16">The sequence shown here is derived from an EMBL/GenBank/DDBJ whole genome shotgun (WGS) entry which is preliminary data.</text>
</comment>
<dbReference type="InterPro" id="IPR027417">
    <property type="entry name" value="P-loop_NTPase"/>
</dbReference>
<dbReference type="InterPro" id="IPR010935">
    <property type="entry name" value="SMC_hinge"/>
</dbReference>
<dbReference type="Pfam" id="PF02463">
    <property type="entry name" value="SMC_N"/>
    <property type="match status" value="1"/>
</dbReference>
<dbReference type="SMART" id="SM00968">
    <property type="entry name" value="SMC_hinge"/>
    <property type="match status" value="1"/>
</dbReference>
<comment type="subcellular location">
    <subcellularLocation>
        <location evidence="1">Nucleus</location>
    </subcellularLocation>
</comment>
<evidence type="ECO:0000256" key="5">
    <source>
        <dbReference type="ARBA" id="ARBA00022741"/>
    </source>
</evidence>
<dbReference type="GO" id="GO:0051321">
    <property type="term" value="P:meiotic cell cycle"/>
    <property type="evidence" value="ECO:0007669"/>
    <property type="project" value="UniProtKB-KW"/>
</dbReference>
<evidence type="ECO:0000256" key="2">
    <source>
        <dbReference type="ARBA" id="ARBA00006005"/>
    </source>
</evidence>
<dbReference type="InterPro" id="IPR036277">
    <property type="entry name" value="SMC_hinge_sf"/>
</dbReference>
<feature type="domain" description="SMC hinge" evidence="15">
    <location>
        <begin position="554"/>
        <end position="670"/>
    </location>
</feature>
<feature type="non-terminal residue" evidence="16">
    <location>
        <position position="1"/>
    </location>
</feature>
<keyword evidence="10" id="KW-0539">Nucleus</keyword>
<dbReference type="Gene3D" id="3.30.70.1620">
    <property type="match status" value="1"/>
</dbReference>
<dbReference type="SUPFAM" id="SSF75553">
    <property type="entry name" value="Smc hinge domain"/>
    <property type="match status" value="1"/>
</dbReference>
<feature type="compositionally biased region" description="Polar residues" evidence="14">
    <location>
        <begin position="1"/>
        <end position="18"/>
    </location>
</feature>
<evidence type="ECO:0000256" key="12">
    <source>
        <dbReference type="ARBA" id="ARBA00023306"/>
    </source>
</evidence>
<feature type="coiled-coil region" evidence="13">
    <location>
        <begin position="720"/>
        <end position="775"/>
    </location>
</feature>
<feature type="coiled-coil region" evidence="13">
    <location>
        <begin position="807"/>
        <end position="1014"/>
    </location>
</feature>
<sequence length="1289" mass="145516">METTPTPNTDEFTHTGSESTRDRPSGSTPRLFIREMVLRNFKSYAGEQRVAVVGPNGSGKSNVIDAMLFVFGKRAKQMRLNKVSELIHNSTNHQNLDSAGVSVHFQEIIDLDEGTYEAVPGSDFVITRIAFRDNSSKYYINDRLSNFTEVTKKLKGKGVDLDNNRFLILQGEVEQISLMKPKAQGPHDEGFLEYLEDIIGTNKYVEMIDESYKQLEVLNEKRSGVVQMVKLAEKERDSLEGVKNEAEAYMLKRLSLLKWQEKATKLASEATNGEMAEKQDKVSSLEENLKLEREKIQENKKTLKELEALHMKYMKKQEELDSGLKCCKEEFKEFERQDVKYREDLKHMKQRIKKLDEKIEKDSLKIDDFKKKGADSSNMIPKLEEDIPKLQNLLSEQEKILEDIKESAKVEIEMFRGDLAKVRAELEPWEKQLIEHKGKLDVASTESKLLNEKHEAGCAAYGDAQKKIIDIQNTIGKTTSGILSIQNELEKNRLEAVEARKVEQECLKEQEALIPLEQAARQKVGELSSVMESEKSQGSVLKAILQAKEMKEIQGIYGRMGDLGAIDAKYDVAISTACPGLDYIVVETTSSAQACVELLRRKNLGVATFMILEKQVDHSPRLKEKVSTPEGVPRLYDLIKVRDERMKLAFYAALGNTIVAQDIDQATRIAYGGNKDFRRVVTLDGALFERSGTMSGGGSKPRGGKMGTAIRATSVSAEAVANAETELSDMVAKLSNIRQKIADAVKSYQASEKAVSLLEMELAKSQKEIDSLNTQHVYLDKQLDSLKAASQPKQDELDRLVELRKIISAEETEIDRLTQGSKQLKEKSLELQDKIENAGGEKLKNQKSKVTKIQTDIDKSSTEINRHKVQMETAEKTIAKLMKGIEESKKEKERLIGEKEKLLLTFKEIEQKAFTVQENYKKTQELIDQHKDVLDKAKTDYEGLKKTVEELRASEVDADFKLQDLKKAYKELEMNGKGYKKRLDDLHIALSEHMEQIQKDLVDQEKLQATLTDQTLAGDCDLKRASETVALLEAQLKEMNPNLESISEYAFLSPFLNWTTEVIICAKCSVLKCSPNCTRYRRKVSLYNERVEELNSVTQQRDDTKKKYDDWRKKRQVYLAGGITSILLVVGAVVIDMNHELCSSRSCVLMMITLGGDAELELVDSLDPFSEGVVFSVRPPKKSWKNIANLSGGEKTLSSLALVFALHHYKPTPLYVMDEIDAALDFKNVSIVGHYVKDRTKDAQFIIISLRNNMFELADRLVGIYKTDNCTKSITINPGSFVVGEQAAA</sequence>
<comment type="similarity">
    <text evidence="2">Belongs to the SMC family. SMC4 subfamily.</text>
</comment>
<evidence type="ECO:0000256" key="6">
    <source>
        <dbReference type="ARBA" id="ARBA00022776"/>
    </source>
</evidence>
<dbReference type="GO" id="GO:0051301">
    <property type="term" value="P:cell division"/>
    <property type="evidence" value="ECO:0007669"/>
    <property type="project" value="UniProtKB-KW"/>
</dbReference>
<keyword evidence="17" id="KW-1185">Reference proteome</keyword>
<dbReference type="InterPro" id="IPR003395">
    <property type="entry name" value="RecF/RecN/SMC_N"/>
</dbReference>
<name>A0A6A4L299_9ERIC</name>
<evidence type="ECO:0000256" key="11">
    <source>
        <dbReference type="ARBA" id="ARBA00023254"/>
    </source>
</evidence>
<keyword evidence="8 13" id="KW-0175">Coiled coil</keyword>
<keyword evidence="4" id="KW-0132">Cell division</keyword>
<keyword evidence="7" id="KW-0067">ATP-binding</keyword>
<keyword evidence="5" id="KW-0547">Nucleotide-binding</keyword>
<dbReference type="FunFam" id="3.40.50.300:FF:000481">
    <property type="entry name" value="Structural maintenance of chromosomes 4"/>
    <property type="match status" value="1"/>
</dbReference>
<dbReference type="SUPFAM" id="SSF52540">
    <property type="entry name" value="P-loop containing nucleoside triphosphate hydrolases"/>
    <property type="match status" value="1"/>
</dbReference>
<dbReference type="InterPro" id="IPR024704">
    <property type="entry name" value="SMC"/>
</dbReference>
<feature type="coiled-coil region" evidence="13">
    <location>
        <begin position="229"/>
        <end position="407"/>
    </location>
</feature>
<gene>
    <name evidence="16" type="ORF">C3L33_18819</name>
</gene>
<keyword evidence="12" id="KW-0131">Cell cycle</keyword>
<dbReference type="OrthoDB" id="5575062at2759"/>
<evidence type="ECO:0000256" key="10">
    <source>
        <dbReference type="ARBA" id="ARBA00023242"/>
    </source>
</evidence>
<evidence type="ECO:0000256" key="4">
    <source>
        <dbReference type="ARBA" id="ARBA00022618"/>
    </source>
</evidence>
<organism evidence="16 17">
    <name type="scientific">Rhododendron williamsianum</name>
    <dbReference type="NCBI Taxonomy" id="262921"/>
    <lineage>
        <taxon>Eukaryota</taxon>
        <taxon>Viridiplantae</taxon>
        <taxon>Streptophyta</taxon>
        <taxon>Embryophyta</taxon>
        <taxon>Tracheophyta</taxon>
        <taxon>Spermatophyta</taxon>
        <taxon>Magnoliopsida</taxon>
        <taxon>eudicotyledons</taxon>
        <taxon>Gunneridae</taxon>
        <taxon>Pentapetalae</taxon>
        <taxon>asterids</taxon>
        <taxon>Ericales</taxon>
        <taxon>Ericaceae</taxon>
        <taxon>Ericoideae</taxon>
        <taxon>Rhodoreae</taxon>
        <taxon>Rhododendron</taxon>
    </lineage>
</organism>
<feature type="region of interest" description="Disordered" evidence="14">
    <location>
        <begin position="1"/>
        <end position="29"/>
    </location>
</feature>
<protein>
    <recommendedName>
        <fullName evidence="3">Structural maintenance of chromosomes protein 4</fullName>
    </recommendedName>
</protein>
<evidence type="ECO:0000259" key="15">
    <source>
        <dbReference type="SMART" id="SM00968"/>
    </source>
</evidence>
<keyword evidence="11" id="KW-0469">Meiosis</keyword>
<dbReference type="Gene3D" id="1.20.1060.20">
    <property type="match status" value="1"/>
</dbReference>
<dbReference type="PANTHER" id="PTHR18937:SF172">
    <property type="entry name" value="STRUCTURAL MAINTENANCE OF CHROMOSOMES PROTEIN"/>
    <property type="match status" value="1"/>
</dbReference>
<evidence type="ECO:0000313" key="16">
    <source>
        <dbReference type="EMBL" id="KAE9449289.1"/>
    </source>
</evidence>
<dbReference type="Proteomes" id="UP000428333">
    <property type="component" value="Linkage Group LG11"/>
</dbReference>
<dbReference type="GO" id="GO:0016887">
    <property type="term" value="F:ATP hydrolysis activity"/>
    <property type="evidence" value="ECO:0007669"/>
    <property type="project" value="InterPro"/>
</dbReference>
<dbReference type="Gene3D" id="3.40.50.300">
    <property type="entry name" value="P-loop containing nucleotide triphosphate hydrolases"/>
    <property type="match status" value="2"/>
</dbReference>
<accession>A0A6A4L299</accession>
<dbReference type="GO" id="GO:0000796">
    <property type="term" value="C:condensin complex"/>
    <property type="evidence" value="ECO:0007669"/>
    <property type="project" value="TreeGrafter"/>
</dbReference>
<dbReference type="GO" id="GO:0005524">
    <property type="term" value="F:ATP binding"/>
    <property type="evidence" value="ECO:0007669"/>
    <property type="project" value="UniProtKB-KW"/>
</dbReference>
<dbReference type="PIRSF" id="PIRSF005719">
    <property type="entry name" value="SMC"/>
    <property type="match status" value="1"/>
</dbReference>